<accession>A0A5S6QR77</accession>
<reference evidence="2" key="1">
    <citation type="submission" date="2019-12" db="UniProtKB">
        <authorList>
            <consortium name="WormBaseParasite"/>
        </authorList>
    </citation>
    <scope>IDENTIFICATION</scope>
</reference>
<sequence>MYVVVVVVGRSRSNGIAPFMATNKPPFANKLWRICRSFGLFFFFKITFKREQDNDPPPPPPQTSLFILVDVAPPPLRR</sequence>
<dbReference type="Proteomes" id="UP000046395">
    <property type="component" value="Unassembled WGS sequence"/>
</dbReference>
<dbReference type="AlphaFoldDB" id="A0A5S6QR77"/>
<organism evidence="1 2">
    <name type="scientific">Trichuris muris</name>
    <name type="common">Mouse whipworm</name>
    <dbReference type="NCBI Taxonomy" id="70415"/>
    <lineage>
        <taxon>Eukaryota</taxon>
        <taxon>Metazoa</taxon>
        <taxon>Ecdysozoa</taxon>
        <taxon>Nematoda</taxon>
        <taxon>Enoplea</taxon>
        <taxon>Dorylaimia</taxon>
        <taxon>Trichinellida</taxon>
        <taxon>Trichuridae</taxon>
        <taxon>Trichuris</taxon>
    </lineage>
</organism>
<keyword evidence="1" id="KW-1185">Reference proteome</keyword>
<evidence type="ECO:0000313" key="2">
    <source>
        <dbReference type="WBParaSite" id="TMUE_2000009856.1"/>
    </source>
</evidence>
<proteinExistence type="predicted"/>
<evidence type="ECO:0000313" key="1">
    <source>
        <dbReference type="Proteomes" id="UP000046395"/>
    </source>
</evidence>
<dbReference type="WBParaSite" id="TMUE_2000009856.1">
    <property type="protein sequence ID" value="TMUE_2000009856.1"/>
    <property type="gene ID" value="WBGene00300754"/>
</dbReference>
<name>A0A5S6QR77_TRIMR</name>
<protein>
    <submittedName>
        <fullName evidence="2">Uncharacterized protein</fullName>
    </submittedName>
</protein>